<dbReference type="InterPro" id="IPR016024">
    <property type="entry name" value="ARM-type_fold"/>
</dbReference>
<dbReference type="AlphaFoldDB" id="A0A4P6XRF8"/>
<dbReference type="GO" id="GO:0031267">
    <property type="term" value="F:small GTPase binding"/>
    <property type="evidence" value="ECO:0007669"/>
    <property type="project" value="InterPro"/>
</dbReference>
<proteinExistence type="inferred from homology"/>
<dbReference type="InterPro" id="IPR011989">
    <property type="entry name" value="ARM-like"/>
</dbReference>
<dbReference type="Pfam" id="PF08389">
    <property type="entry name" value="Xpo1"/>
    <property type="match status" value="1"/>
</dbReference>
<keyword evidence="13" id="KW-1185">Reference proteome</keyword>
<dbReference type="GO" id="GO:0000049">
    <property type="term" value="F:tRNA binding"/>
    <property type="evidence" value="ECO:0007669"/>
    <property type="project" value="UniProtKB-UniRule"/>
</dbReference>
<dbReference type="PANTHER" id="PTHR15952:SF11">
    <property type="entry name" value="EXPORTIN-T"/>
    <property type="match status" value="1"/>
</dbReference>
<keyword evidence="5 9" id="KW-0963">Cytoplasm</keyword>
<dbReference type="STRING" id="2163413.A0A4P6XRF8"/>
<dbReference type="GO" id="GO:0071528">
    <property type="term" value="P:tRNA re-export from nucleus"/>
    <property type="evidence" value="ECO:0007669"/>
    <property type="project" value="UniProtKB-UniRule"/>
</dbReference>
<evidence type="ECO:0000313" key="12">
    <source>
        <dbReference type="EMBL" id="QBM89659.1"/>
    </source>
</evidence>
<evidence type="ECO:0000256" key="1">
    <source>
        <dbReference type="ARBA" id="ARBA00004496"/>
    </source>
</evidence>
<evidence type="ECO:0000256" key="5">
    <source>
        <dbReference type="ARBA" id="ARBA00022490"/>
    </source>
</evidence>
<keyword evidence="6 9" id="KW-0820">tRNA-binding</keyword>
<feature type="domain" description="Exportin-T C-terminal" evidence="11">
    <location>
        <begin position="316"/>
        <end position="985"/>
    </location>
</feature>
<comment type="similarity">
    <text evidence="2 9">Belongs to the exportin family.</text>
</comment>
<accession>A0A4P6XRF8</accession>
<dbReference type="InterPro" id="IPR013598">
    <property type="entry name" value="Exportin-1/Importin-b-like"/>
</dbReference>
<dbReference type="GO" id="GO:0005737">
    <property type="term" value="C:cytoplasm"/>
    <property type="evidence" value="ECO:0007669"/>
    <property type="project" value="UniProtKB-SubCell"/>
</dbReference>
<evidence type="ECO:0000259" key="10">
    <source>
        <dbReference type="Pfam" id="PF08389"/>
    </source>
</evidence>
<name>A0A4P6XRF8_9ASCO</name>
<evidence type="ECO:0000256" key="7">
    <source>
        <dbReference type="ARBA" id="ARBA00022884"/>
    </source>
</evidence>
<protein>
    <recommendedName>
        <fullName evidence="3 9">Exportin-T</fullName>
    </recommendedName>
    <alternativeName>
        <fullName evidence="9">Exportin(tRNA)</fullName>
    </alternativeName>
    <alternativeName>
        <fullName evidence="9">tRNA exportin</fullName>
    </alternativeName>
</protein>
<dbReference type="InterPro" id="IPR045546">
    <property type="entry name" value="Exportin-T_C"/>
</dbReference>
<dbReference type="SUPFAM" id="SSF48371">
    <property type="entry name" value="ARM repeat"/>
    <property type="match status" value="1"/>
</dbReference>
<dbReference type="EMBL" id="CP034459">
    <property type="protein sequence ID" value="QBM89659.1"/>
    <property type="molecule type" value="Genomic_DNA"/>
</dbReference>
<evidence type="ECO:0000256" key="8">
    <source>
        <dbReference type="ARBA" id="ARBA00023242"/>
    </source>
</evidence>
<dbReference type="InterPro" id="IPR040017">
    <property type="entry name" value="XPOT"/>
</dbReference>
<evidence type="ECO:0000256" key="4">
    <source>
        <dbReference type="ARBA" id="ARBA00022448"/>
    </source>
</evidence>
<keyword evidence="7 9" id="KW-0694">RNA-binding</keyword>
<dbReference type="Pfam" id="PF19282">
    <property type="entry name" value="Exportin-T"/>
    <property type="match status" value="1"/>
</dbReference>
<reference evidence="13" key="1">
    <citation type="submission" date="2019-03" db="EMBL/GenBank/DDBJ databases">
        <title>Snf2 controls pulcherriminic acid biosynthesis and connects pigmentation and antifungal activity of the yeast Metschnikowia pulcherrima.</title>
        <authorList>
            <person name="Gore-Lloyd D."/>
            <person name="Sumann I."/>
            <person name="Brachmann A.O."/>
            <person name="Schneeberger K."/>
            <person name="Ortiz-Merino R.A."/>
            <person name="Moreno-Beltran M."/>
            <person name="Schlaefli M."/>
            <person name="Kirner P."/>
            <person name="Santos Kron A."/>
            <person name="Wolfe K.H."/>
            <person name="Piel J."/>
            <person name="Ahrens C.H."/>
            <person name="Henk D."/>
            <person name="Freimoser F.M."/>
        </authorList>
    </citation>
    <scope>NUCLEOTIDE SEQUENCE [LARGE SCALE GENOMIC DNA]</scope>
    <source>
        <strain evidence="13">APC 1.2</strain>
    </source>
</reference>
<evidence type="ECO:0000313" key="13">
    <source>
        <dbReference type="Proteomes" id="UP000292447"/>
    </source>
</evidence>
<comment type="subcellular location">
    <subcellularLocation>
        <location evidence="1 9">Cytoplasm</location>
    </subcellularLocation>
    <subcellularLocation>
        <location evidence="9">Nucleus</location>
    </subcellularLocation>
    <text evidence="9">Shuttles between the nucleus and the cytoplasm.</text>
</comment>
<gene>
    <name evidence="12" type="primary">MPUL0D07390</name>
    <name evidence="12" type="ORF">METSCH_D07390</name>
</gene>
<keyword evidence="8 9" id="KW-0539">Nucleus</keyword>
<feature type="domain" description="Exportin-1/Importin-beta-like" evidence="10">
    <location>
        <begin position="104"/>
        <end position="248"/>
    </location>
</feature>
<comment type="function">
    <text evidence="9">tRNA nucleus export receptor which facilitates tRNA translocation across the nuclear pore complex.</text>
</comment>
<evidence type="ECO:0000256" key="6">
    <source>
        <dbReference type="ARBA" id="ARBA00022555"/>
    </source>
</evidence>
<dbReference type="GO" id="GO:0016363">
    <property type="term" value="C:nuclear matrix"/>
    <property type="evidence" value="ECO:0007669"/>
    <property type="project" value="TreeGrafter"/>
</dbReference>
<evidence type="ECO:0000256" key="2">
    <source>
        <dbReference type="ARBA" id="ARBA00009466"/>
    </source>
</evidence>
<keyword evidence="4 9" id="KW-0813">Transport</keyword>
<sequence>MDQQIQQAVEIALSGTSDVGLKNQAFQFINEIKSTEEGFKSCVDILLDSSSKGTTLNSGLKFFIFQVIDENTEKLSQEQLYTLNTNLFKHLNDIIALDANDEIYLRNKLSDILGHLFCYVYPLLNVDFLKTFLLLIQSQKLVSIDYFMRTLISIHFEIGDKLISRVNDSQERNNFLKDLIRDRDMTSLVASWKTVLTEVKDIVILDNALKVVGYYIDWMDISLFIQNGFLNIVYEFLKNPELRNQACLTILEIISKKMKPANKLELIKLLDLTSVIGSLKDDDLDFIENLAKLSNQIGIELCIVVENDPSLLPEVNVQLSKLWPITFEFLTHEYDDVSQQVFPFIQQFLLISKKLPAVASNELLSALLKNIIEKMKHDSDSDGFDDDDQFIEIRQKLKTFQDTIAGLSPSLYLDIVPLIIESSIFGGLSEGQSWNIVELGLYELSNFADSLKNNLINLPKTEISSSKPYRAVQDLLIKIINNFHLLTHPKNQLAFFELIIRHFSTKNFLNTTQTSMNELSMKILELFSEYGLFSDIESVRLRCWYLFFRYVSATKPGLNSYFLENLIVKLQPLLVIKAVLPTRDEDDDLVEHGDFNSQLYLFEALGMLVTLTDSPDTCATSVDVLLQPLFTNLEACISRDDKDVNALIPLQTHHLLFAIATIVKGLDTQAPGKSDSLKNNAQLAVKIGNAAQVVLISLENFNKYESVRDAARFAFARLVPIMGTSSSTHLSKLVSLILASPNLKIQELGDFAGFVGQLVHQFKNNESVFQLLNDLVTPMFQKIYETLTIEDANYPNLVREKYGLKRSFLSFISILVLNNQFSLLLTETNKTILPRILSSLVEFSCDLGDSITTKAAITQFGNVINLLGCNGGKLNDSVDKFASTVAPIEGIDEYLMESTVKLCFELPFREKEFDLKDAQIRNIALELSVLLTCYQKRLSQQEFVQFLARYLTNMGLDEGIAKDFCTKLIELSSKDFKKYYVTFLGELKK</sequence>
<dbReference type="Gene3D" id="1.25.10.10">
    <property type="entry name" value="Leucine-rich Repeat Variant"/>
    <property type="match status" value="1"/>
</dbReference>
<organism evidence="12 13">
    <name type="scientific">Metschnikowia aff. pulcherrima</name>
    <dbReference type="NCBI Taxonomy" id="2163413"/>
    <lineage>
        <taxon>Eukaryota</taxon>
        <taxon>Fungi</taxon>
        <taxon>Dikarya</taxon>
        <taxon>Ascomycota</taxon>
        <taxon>Saccharomycotina</taxon>
        <taxon>Pichiomycetes</taxon>
        <taxon>Metschnikowiaceae</taxon>
        <taxon>Metschnikowia</taxon>
    </lineage>
</organism>
<evidence type="ECO:0000259" key="11">
    <source>
        <dbReference type="Pfam" id="PF19282"/>
    </source>
</evidence>
<dbReference type="Proteomes" id="UP000292447">
    <property type="component" value="Chromosome IV"/>
</dbReference>
<dbReference type="GO" id="GO:0005643">
    <property type="term" value="C:nuclear pore"/>
    <property type="evidence" value="ECO:0007669"/>
    <property type="project" value="TreeGrafter"/>
</dbReference>
<evidence type="ECO:0000256" key="9">
    <source>
        <dbReference type="RuleBase" id="RU366037"/>
    </source>
</evidence>
<evidence type="ECO:0000256" key="3">
    <source>
        <dbReference type="ARBA" id="ARBA00018928"/>
    </source>
</evidence>
<dbReference type="PANTHER" id="PTHR15952">
    <property type="entry name" value="EXPORTIN-T/LOS1"/>
    <property type="match status" value="1"/>
</dbReference>